<accession>A0A9D1A8Z0</accession>
<feature type="transmembrane region" description="Helical" evidence="1">
    <location>
        <begin position="129"/>
        <end position="150"/>
    </location>
</feature>
<dbReference type="AlphaFoldDB" id="A0A9D1A8Z0"/>
<feature type="transmembrane region" description="Helical" evidence="1">
    <location>
        <begin position="431"/>
        <end position="454"/>
    </location>
</feature>
<organism evidence="2 3">
    <name type="scientific">Candidatus Avoscillospira stercoripullorum</name>
    <dbReference type="NCBI Taxonomy" id="2840709"/>
    <lineage>
        <taxon>Bacteria</taxon>
        <taxon>Bacillati</taxon>
        <taxon>Bacillota</taxon>
        <taxon>Clostridia</taxon>
        <taxon>Eubacteriales</taxon>
        <taxon>Oscillospiraceae</taxon>
        <taxon>Oscillospiraceae incertae sedis</taxon>
        <taxon>Candidatus Avoscillospira</taxon>
    </lineage>
</organism>
<keyword evidence="1" id="KW-1133">Transmembrane helix</keyword>
<feature type="transmembrane region" description="Helical" evidence="1">
    <location>
        <begin position="156"/>
        <end position="178"/>
    </location>
</feature>
<sequence>MLSTLRISFSLKNTYRVNGILYSLKQIPLLKRLLPATLYQVRGLKIFANILSFFWELVTIFLYKWLYFFTMVVGIGLLYEKAAPGAAFLHILLFLTLIGSYLNTGIFNPTRDKYYAMILLRMNARQYTLVNYGYTLLKVVVGFLPCTLLFGLSRGIPLWLCLLLPFSVAGAKMVVTAYSLHDYEKCGRVPNENKLEKLSWILTGVLLVLAYVPPALGYVLPLPASAALFLVWIPLGLFSLRQILSFPYYRELSQELLSQVPTQMDTMKNAAKTASEKSITADTSITSQKDGFSYLNELFIKRHRKILWRSTLRIAGVCAVLVCGIQMFMVIQPAVKADINQMIMTWLPYFAFIMYMLNRGTGFTRALFMNCDHSLLTYSFFKRPDFVLKLFKIRLWEIMKINAVPALVIGGGLCLTLYASGGTKNPLDYGVLVVSILAMSVFFSIHYLTVYYLLQPYTAGTEMKSGTYRIVMILTYIACYAMMNLRLPILVFGGACIAFCVLYSMVACILVYKLAPQTFRLRT</sequence>
<gene>
    <name evidence="2" type="ORF">IAA70_02440</name>
</gene>
<feature type="transmembrane region" description="Helical" evidence="1">
    <location>
        <begin position="466"/>
        <end position="483"/>
    </location>
</feature>
<feature type="transmembrane region" description="Helical" evidence="1">
    <location>
        <begin position="46"/>
        <end position="67"/>
    </location>
</feature>
<proteinExistence type="predicted"/>
<evidence type="ECO:0000313" key="2">
    <source>
        <dbReference type="EMBL" id="HIR09243.1"/>
    </source>
</evidence>
<feature type="transmembrane region" description="Helical" evidence="1">
    <location>
        <begin position="489"/>
        <end position="512"/>
    </location>
</feature>
<feature type="transmembrane region" description="Helical" evidence="1">
    <location>
        <begin position="198"/>
        <end position="216"/>
    </location>
</feature>
<feature type="transmembrane region" description="Helical" evidence="1">
    <location>
        <begin position="339"/>
        <end position="357"/>
    </location>
</feature>
<protein>
    <submittedName>
        <fullName evidence="2">Uncharacterized protein</fullName>
    </submittedName>
</protein>
<feature type="transmembrane region" description="Helical" evidence="1">
    <location>
        <begin position="222"/>
        <end position="240"/>
    </location>
</feature>
<evidence type="ECO:0000256" key="1">
    <source>
        <dbReference type="SAM" id="Phobius"/>
    </source>
</evidence>
<name>A0A9D1A8Z0_9FIRM</name>
<feature type="transmembrane region" description="Helical" evidence="1">
    <location>
        <begin position="401"/>
        <end position="419"/>
    </location>
</feature>
<dbReference type="Proteomes" id="UP000824258">
    <property type="component" value="Unassembled WGS sequence"/>
</dbReference>
<keyword evidence="1" id="KW-0812">Transmembrane</keyword>
<reference evidence="2" key="2">
    <citation type="journal article" date="2021" name="PeerJ">
        <title>Extensive microbial diversity within the chicken gut microbiome revealed by metagenomics and culture.</title>
        <authorList>
            <person name="Gilroy R."/>
            <person name="Ravi A."/>
            <person name="Getino M."/>
            <person name="Pursley I."/>
            <person name="Horton D.L."/>
            <person name="Alikhan N.F."/>
            <person name="Baker D."/>
            <person name="Gharbi K."/>
            <person name="Hall N."/>
            <person name="Watson M."/>
            <person name="Adriaenssens E.M."/>
            <person name="Foster-Nyarko E."/>
            <person name="Jarju S."/>
            <person name="Secka A."/>
            <person name="Antonio M."/>
            <person name="Oren A."/>
            <person name="Chaudhuri R.R."/>
            <person name="La Ragione R."/>
            <person name="Hildebrand F."/>
            <person name="Pallen M.J."/>
        </authorList>
    </citation>
    <scope>NUCLEOTIDE SEQUENCE</scope>
    <source>
        <strain evidence="2">ChiHjej9B8-7071</strain>
    </source>
</reference>
<dbReference type="EMBL" id="DVGD01000070">
    <property type="protein sequence ID" value="HIR09243.1"/>
    <property type="molecule type" value="Genomic_DNA"/>
</dbReference>
<keyword evidence="1" id="KW-0472">Membrane</keyword>
<reference evidence="2" key="1">
    <citation type="submission" date="2020-10" db="EMBL/GenBank/DDBJ databases">
        <authorList>
            <person name="Gilroy R."/>
        </authorList>
    </citation>
    <scope>NUCLEOTIDE SEQUENCE</scope>
    <source>
        <strain evidence="2">ChiHjej9B8-7071</strain>
    </source>
</reference>
<comment type="caution">
    <text evidence="2">The sequence shown here is derived from an EMBL/GenBank/DDBJ whole genome shotgun (WGS) entry which is preliminary data.</text>
</comment>
<feature type="transmembrane region" description="Helical" evidence="1">
    <location>
        <begin position="311"/>
        <end position="333"/>
    </location>
</feature>
<feature type="transmembrane region" description="Helical" evidence="1">
    <location>
        <begin position="87"/>
        <end position="108"/>
    </location>
</feature>
<evidence type="ECO:0000313" key="3">
    <source>
        <dbReference type="Proteomes" id="UP000824258"/>
    </source>
</evidence>